<proteinExistence type="predicted"/>
<feature type="region of interest" description="Disordered" evidence="1">
    <location>
        <begin position="1"/>
        <end position="32"/>
    </location>
</feature>
<evidence type="ECO:0000313" key="2">
    <source>
        <dbReference type="EMBL" id="CAI2365067.1"/>
    </source>
</evidence>
<sequence>MESTKSVSTAENFSRKTSKHSTCNSPTMVKNKENCNFSKTTKNLTFHMPAFECRNSHPLNIMRKVAEFKQTRKGTKGRNLQLSTSKTSELLNDLPIFNEPDIVQKSKELINESLWSNVADFILHAKKGEIKNYLDDRKSVTNLPFLFEKVDSHSKLKSYIRKSRRTGFNDDPTDVLSPDKGIYKSSNKVTKKAVTSLVRNEHSKNPFRIDTIKKSITKFKKSWKRQQFSSPRKKKLQSILINKRDEYVPPIQQFKNNLRSTLTFRSKNENMRNSSNKSKSCSKEEHSIQKNFNKKKKVFNKVGHVKSHKTLQKAVPRVNKRYGQKKLNVNLDKYKFNSPPPNSIKNINKKSIMSLNGKYLITSPPKSTVSITEKKPARGLSPRALVNKSEILKKIKDAVKNGSPFAKQLE</sequence>
<evidence type="ECO:0000313" key="3">
    <source>
        <dbReference type="Proteomes" id="UP001295684"/>
    </source>
</evidence>
<feature type="region of interest" description="Disordered" evidence="1">
    <location>
        <begin position="267"/>
        <end position="290"/>
    </location>
</feature>
<accession>A0AAD1U9Y2</accession>
<gene>
    <name evidence="2" type="ORF">ECRASSUSDP1_LOCUS6417</name>
</gene>
<keyword evidence="3" id="KW-1185">Reference proteome</keyword>
<protein>
    <submittedName>
        <fullName evidence="2">Uncharacterized protein</fullName>
    </submittedName>
</protein>
<comment type="caution">
    <text evidence="2">The sequence shown here is derived from an EMBL/GenBank/DDBJ whole genome shotgun (WGS) entry which is preliminary data.</text>
</comment>
<evidence type="ECO:0000256" key="1">
    <source>
        <dbReference type="SAM" id="MobiDB-lite"/>
    </source>
</evidence>
<dbReference type="Proteomes" id="UP001295684">
    <property type="component" value="Unassembled WGS sequence"/>
</dbReference>
<feature type="compositionally biased region" description="Polar residues" evidence="1">
    <location>
        <begin position="20"/>
        <end position="32"/>
    </location>
</feature>
<dbReference type="EMBL" id="CAMPGE010006219">
    <property type="protein sequence ID" value="CAI2365067.1"/>
    <property type="molecule type" value="Genomic_DNA"/>
</dbReference>
<dbReference type="AlphaFoldDB" id="A0AAD1U9Y2"/>
<name>A0AAD1U9Y2_EUPCR</name>
<reference evidence="2" key="1">
    <citation type="submission" date="2023-07" db="EMBL/GenBank/DDBJ databases">
        <authorList>
            <consortium name="AG Swart"/>
            <person name="Singh M."/>
            <person name="Singh A."/>
            <person name="Seah K."/>
            <person name="Emmerich C."/>
        </authorList>
    </citation>
    <scope>NUCLEOTIDE SEQUENCE</scope>
    <source>
        <strain evidence="2">DP1</strain>
    </source>
</reference>
<feature type="compositionally biased region" description="Polar residues" evidence="1">
    <location>
        <begin position="1"/>
        <end position="12"/>
    </location>
</feature>
<organism evidence="2 3">
    <name type="scientific">Euplotes crassus</name>
    <dbReference type="NCBI Taxonomy" id="5936"/>
    <lineage>
        <taxon>Eukaryota</taxon>
        <taxon>Sar</taxon>
        <taxon>Alveolata</taxon>
        <taxon>Ciliophora</taxon>
        <taxon>Intramacronucleata</taxon>
        <taxon>Spirotrichea</taxon>
        <taxon>Hypotrichia</taxon>
        <taxon>Euplotida</taxon>
        <taxon>Euplotidae</taxon>
        <taxon>Moneuplotes</taxon>
    </lineage>
</organism>